<evidence type="ECO:0000313" key="8">
    <source>
        <dbReference type="EMBL" id="GAA2380193.1"/>
    </source>
</evidence>
<keyword evidence="4" id="KW-0249">Electron transport</keyword>
<evidence type="ECO:0000256" key="5">
    <source>
        <dbReference type="ARBA" id="ARBA00023004"/>
    </source>
</evidence>
<evidence type="ECO:0000313" key="9">
    <source>
        <dbReference type="Proteomes" id="UP001501444"/>
    </source>
</evidence>
<keyword evidence="3" id="KW-0479">Metal-binding</keyword>
<evidence type="ECO:0000256" key="4">
    <source>
        <dbReference type="ARBA" id="ARBA00022982"/>
    </source>
</evidence>
<evidence type="ECO:0008006" key="10">
    <source>
        <dbReference type="Google" id="ProtNLM"/>
    </source>
</evidence>
<evidence type="ECO:0000256" key="2">
    <source>
        <dbReference type="ARBA" id="ARBA00022448"/>
    </source>
</evidence>
<accession>A0ABN3HHA3</accession>
<dbReference type="EMBL" id="BAAARV010000086">
    <property type="protein sequence ID" value="GAA2380193.1"/>
    <property type="molecule type" value="Genomic_DNA"/>
</dbReference>
<dbReference type="RefSeq" id="WP_344618551.1">
    <property type="nucleotide sequence ID" value="NZ_BAAARV010000086.1"/>
</dbReference>
<dbReference type="SUPFAM" id="SSF54862">
    <property type="entry name" value="4Fe-4S ferredoxins"/>
    <property type="match status" value="1"/>
</dbReference>
<protein>
    <recommendedName>
        <fullName evidence="10">Ferredoxin</fullName>
    </recommendedName>
</protein>
<keyword evidence="6" id="KW-0411">Iron-sulfur</keyword>
<dbReference type="InterPro" id="IPR051269">
    <property type="entry name" value="Fe-S_cluster_ET"/>
</dbReference>
<dbReference type="PANTHER" id="PTHR36923">
    <property type="entry name" value="FERREDOXIN"/>
    <property type="match status" value="1"/>
</dbReference>
<proteinExistence type="predicted"/>
<evidence type="ECO:0000256" key="3">
    <source>
        <dbReference type="ARBA" id="ARBA00022723"/>
    </source>
</evidence>
<keyword evidence="7" id="KW-0003">3Fe-4S</keyword>
<name>A0ABN3HHA3_9ACTN</name>
<reference evidence="8 9" key="1">
    <citation type="journal article" date="2019" name="Int. J. Syst. Evol. Microbiol.">
        <title>The Global Catalogue of Microorganisms (GCM) 10K type strain sequencing project: providing services to taxonomists for standard genome sequencing and annotation.</title>
        <authorList>
            <consortium name="The Broad Institute Genomics Platform"/>
            <consortium name="The Broad Institute Genome Sequencing Center for Infectious Disease"/>
            <person name="Wu L."/>
            <person name="Ma J."/>
        </authorList>
    </citation>
    <scope>NUCLEOTIDE SEQUENCE [LARGE SCALE GENOMIC DNA]</scope>
    <source>
        <strain evidence="8 9">JCM 3272</strain>
    </source>
</reference>
<evidence type="ECO:0000256" key="6">
    <source>
        <dbReference type="ARBA" id="ARBA00023014"/>
    </source>
</evidence>
<keyword evidence="2" id="KW-0813">Transport</keyword>
<keyword evidence="9" id="KW-1185">Reference proteome</keyword>
<sequence>MAHLRIDTVACKGHGLCFFGWSQLFDLREDGIAVGLVDEIPPDLRQDAEDAAAACPERAILIVEAP</sequence>
<dbReference type="Gene3D" id="3.30.70.20">
    <property type="match status" value="1"/>
</dbReference>
<comment type="cofactor">
    <cofactor evidence="1">
        <name>[3Fe-4S] cluster</name>
        <dbReference type="ChEBI" id="CHEBI:21137"/>
    </cofactor>
</comment>
<evidence type="ECO:0000256" key="1">
    <source>
        <dbReference type="ARBA" id="ARBA00001927"/>
    </source>
</evidence>
<dbReference type="PANTHER" id="PTHR36923:SF3">
    <property type="entry name" value="FERREDOXIN"/>
    <property type="match status" value="1"/>
</dbReference>
<evidence type="ECO:0000256" key="7">
    <source>
        <dbReference type="ARBA" id="ARBA00023291"/>
    </source>
</evidence>
<organism evidence="8 9">
    <name type="scientific">Dactylosporangium salmoneum</name>
    <dbReference type="NCBI Taxonomy" id="53361"/>
    <lineage>
        <taxon>Bacteria</taxon>
        <taxon>Bacillati</taxon>
        <taxon>Actinomycetota</taxon>
        <taxon>Actinomycetes</taxon>
        <taxon>Micromonosporales</taxon>
        <taxon>Micromonosporaceae</taxon>
        <taxon>Dactylosporangium</taxon>
    </lineage>
</organism>
<dbReference type="Pfam" id="PF13459">
    <property type="entry name" value="Fer4_15"/>
    <property type="match status" value="1"/>
</dbReference>
<comment type="caution">
    <text evidence="8">The sequence shown here is derived from an EMBL/GenBank/DDBJ whole genome shotgun (WGS) entry which is preliminary data.</text>
</comment>
<keyword evidence="5" id="KW-0408">Iron</keyword>
<gene>
    <name evidence="8" type="ORF">GCM10010170_087240</name>
</gene>
<dbReference type="Proteomes" id="UP001501444">
    <property type="component" value="Unassembled WGS sequence"/>
</dbReference>